<evidence type="ECO:0000313" key="1">
    <source>
        <dbReference type="EMBL" id="BCJ97543.1"/>
    </source>
</evidence>
<accession>A0A7I8DGA2</accession>
<name>A0A7I8DGA2_9FIRM</name>
<protein>
    <submittedName>
        <fullName evidence="1">Uncharacterized protein</fullName>
    </submittedName>
</protein>
<reference evidence="1 2" key="2">
    <citation type="submission" date="2020-08" db="EMBL/GenBank/DDBJ databases">
        <authorList>
            <person name="Ueki A."/>
            <person name="Tonouchi A."/>
        </authorList>
    </citation>
    <scope>NUCLEOTIDE SEQUENCE [LARGE SCALE GENOMIC DNA]</scope>
    <source>
        <strain evidence="1 2">CTTW</strain>
    </source>
</reference>
<evidence type="ECO:0000313" key="2">
    <source>
        <dbReference type="Proteomes" id="UP000515703"/>
    </source>
</evidence>
<sequence length="177" mass="20377">MEKGGKMGRMNKRIVKKLGVPVLILLLVITNIQLLEVKSESKSQQKKADIIYFKAISDTMEGINLNCSNVSREQKIQGFYQMLYNLKDAMEVFFITSYKENEDLYGVLNKLYIYLLENYVLPAEGEANMGKGIQNDYVIENSLSIFEYLGKIMVYPNDKQVIADFNEFLDGRKSKSR</sequence>
<dbReference type="EMBL" id="AP023368">
    <property type="protein sequence ID" value="BCJ97543.1"/>
    <property type="molecule type" value="Genomic_DNA"/>
</dbReference>
<gene>
    <name evidence="1" type="ORF">bsdcttw_05840</name>
</gene>
<organism evidence="1 2">
    <name type="scientific">Anaerocolumna chitinilytica</name>
    <dbReference type="NCBI Taxonomy" id="1727145"/>
    <lineage>
        <taxon>Bacteria</taxon>
        <taxon>Bacillati</taxon>
        <taxon>Bacillota</taxon>
        <taxon>Clostridia</taxon>
        <taxon>Lachnospirales</taxon>
        <taxon>Lachnospiraceae</taxon>
        <taxon>Anaerocolumna</taxon>
    </lineage>
</organism>
<dbReference type="Proteomes" id="UP000515703">
    <property type="component" value="Chromosome"/>
</dbReference>
<reference evidence="1 2" key="1">
    <citation type="submission" date="2020-08" db="EMBL/GenBank/DDBJ databases">
        <title>Draft genome sequencing of an Anaerocolumna strain isolated from anoxic soil subjected to BSD treatment.</title>
        <authorList>
            <person name="Uek A."/>
            <person name="Tonouchi A."/>
        </authorList>
    </citation>
    <scope>NUCLEOTIDE SEQUENCE [LARGE SCALE GENOMIC DNA]</scope>
    <source>
        <strain evidence="1 2">CTTW</strain>
    </source>
</reference>
<proteinExistence type="predicted"/>
<dbReference type="AlphaFoldDB" id="A0A7I8DGA2"/>
<keyword evidence="2" id="KW-1185">Reference proteome</keyword>
<dbReference type="KEGG" id="acht:bsdcttw_05840"/>